<dbReference type="InterPro" id="IPR013549">
    <property type="entry name" value="DUF1731"/>
</dbReference>
<dbReference type="CDD" id="cd05242">
    <property type="entry name" value="SDR_a8"/>
    <property type="match status" value="1"/>
</dbReference>
<dbReference type="NCBIfam" id="TIGR01777">
    <property type="entry name" value="yfcH"/>
    <property type="match status" value="1"/>
</dbReference>
<organism evidence="3 4">
    <name type="scientific">Drosophila gunungcola</name>
    <name type="common">fruit fly</name>
    <dbReference type="NCBI Taxonomy" id="103775"/>
    <lineage>
        <taxon>Eukaryota</taxon>
        <taxon>Metazoa</taxon>
        <taxon>Ecdysozoa</taxon>
        <taxon>Arthropoda</taxon>
        <taxon>Hexapoda</taxon>
        <taxon>Insecta</taxon>
        <taxon>Pterygota</taxon>
        <taxon>Neoptera</taxon>
        <taxon>Endopterygota</taxon>
        <taxon>Diptera</taxon>
        <taxon>Brachycera</taxon>
        <taxon>Muscomorpha</taxon>
        <taxon>Ephydroidea</taxon>
        <taxon>Drosophilidae</taxon>
        <taxon>Drosophila</taxon>
        <taxon>Sophophora</taxon>
    </lineage>
</organism>
<name>A0A9P9YKS4_9MUSC</name>
<protein>
    <recommendedName>
        <fullName evidence="5">Epimerase family protein SDR39U1</fullName>
    </recommendedName>
</protein>
<keyword evidence="4" id="KW-1185">Reference proteome</keyword>
<dbReference type="Pfam" id="PF01370">
    <property type="entry name" value="Epimerase"/>
    <property type="match status" value="1"/>
</dbReference>
<dbReference type="InterPro" id="IPR036291">
    <property type="entry name" value="NAD(P)-bd_dom_sf"/>
</dbReference>
<dbReference type="Proteomes" id="UP001059596">
    <property type="component" value="Unassembled WGS sequence"/>
</dbReference>
<feature type="domain" description="DUF1731" evidence="2">
    <location>
        <begin position="275"/>
        <end position="322"/>
    </location>
</feature>
<dbReference type="InterPro" id="IPR010099">
    <property type="entry name" value="SDR39U1"/>
</dbReference>
<proteinExistence type="predicted"/>
<dbReference type="EMBL" id="JAMKOV010000007">
    <property type="protein sequence ID" value="KAI8038520.1"/>
    <property type="molecule type" value="Genomic_DNA"/>
</dbReference>
<comment type="caution">
    <text evidence="3">The sequence shown here is derived from an EMBL/GenBank/DDBJ whole genome shotgun (WGS) entry which is preliminary data.</text>
</comment>
<feature type="domain" description="NAD-dependent epimerase/dehydratase" evidence="1">
    <location>
        <begin position="35"/>
        <end position="246"/>
    </location>
</feature>
<dbReference type="AlphaFoldDB" id="A0A9P9YKS4"/>
<reference evidence="3" key="1">
    <citation type="journal article" date="2023" name="Genome Biol. Evol.">
        <title>Long-read-based Genome Assembly of Drosophila gunungcola Reveals Fewer Chemosensory Genes in Flower-breeding Species.</title>
        <authorList>
            <person name="Negi A."/>
            <person name="Liao B.Y."/>
            <person name="Yeh S.D."/>
        </authorList>
    </citation>
    <scope>NUCLEOTIDE SEQUENCE</scope>
    <source>
        <strain evidence="3">Sukarami</strain>
    </source>
</reference>
<dbReference type="PANTHER" id="PTHR11092:SF0">
    <property type="entry name" value="EPIMERASE FAMILY PROTEIN SDR39U1"/>
    <property type="match status" value="1"/>
</dbReference>
<gene>
    <name evidence="3" type="ORF">M5D96_008420</name>
</gene>
<evidence type="ECO:0000259" key="2">
    <source>
        <dbReference type="Pfam" id="PF08338"/>
    </source>
</evidence>
<dbReference type="PANTHER" id="PTHR11092">
    <property type="entry name" value="SUGAR NUCLEOTIDE EPIMERASE RELATED"/>
    <property type="match status" value="1"/>
</dbReference>
<dbReference type="SUPFAM" id="SSF51735">
    <property type="entry name" value="NAD(P)-binding Rossmann-fold domains"/>
    <property type="match status" value="1"/>
</dbReference>
<evidence type="ECO:0008006" key="5">
    <source>
        <dbReference type="Google" id="ProtNLM"/>
    </source>
</evidence>
<dbReference type="Pfam" id="PF08338">
    <property type="entry name" value="DUF1731"/>
    <property type="match status" value="1"/>
</dbReference>
<evidence type="ECO:0000313" key="3">
    <source>
        <dbReference type="EMBL" id="KAI8038520.1"/>
    </source>
</evidence>
<dbReference type="InterPro" id="IPR001509">
    <property type="entry name" value="Epimerase_deHydtase"/>
</dbReference>
<sequence length="326" mass="36082">MGELDEDGGWRMEDEDWRPPRRYLEIRLKMSRHALIGGGTGFIGRNLEKHLAQKGYDVTVISRMPGPKRITWHELEKNGIPSSVNVVVNATGQNTLDPTRRWTPGFQQNVWNSRINSSKTLAQAIRAAPQVSSFVNFCGVSHYPPSESKIYSEEDQVQGFDYMSRLCLAWEEAAHTGDEQDCKCTILRCGAVVGHGGGMVQSMWLPFKLGVGGPLGSGKQIMPWIHMQDLCSLIQHIVEKPVPGVVNAVAPEIVSNLEFSKAFAKALHRPCLFSVPEFVVHAVFGKERAALVLSGAKVKPQKAISSGFKFQYPTVKEAVTQLTRKG</sequence>
<evidence type="ECO:0000259" key="1">
    <source>
        <dbReference type="Pfam" id="PF01370"/>
    </source>
</evidence>
<accession>A0A9P9YKS4</accession>
<evidence type="ECO:0000313" key="4">
    <source>
        <dbReference type="Proteomes" id="UP001059596"/>
    </source>
</evidence>
<dbReference type="Gene3D" id="3.40.50.720">
    <property type="entry name" value="NAD(P)-binding Rossmann-like Domain"/>
    <property type="match status" value="1"/>
</dbReference>